<name>A0ABV6UNQ3_9ACTN</name>
<protein>
    <recommendedName>
        <fullName evidence="5">Transmembrane protein</fullName>
    </recommendedName>
</protein>
<proteinExistence type="predicted"/>
<organism evidence="3 4">
    <name type="scientific">Streptacidiphilus cavernicola</name>
    <dbReference type="NCBI Taxonomy" id="3342716"/>
    <lineage>
        <taxon>Bacteria</taxon>
        <taxon>Bacillati</taxon>
        <taxon>Actinomycetota</taxon>
        <taxon>Actinomycetes</taxon>
        <taxon>Kitasatosporales</taxon>
        <taxon>Streptomycetaceae</taxon>
        <taxon>Streptacidiphilus</taxon>
    </lineage>
</organism>
<dbReference type="RefSeq" id="WP_051725377.1">
    <property type="nucleotide sequence ID" value="NZ_JBHEZZ010000009.1"/>
</dbReference>
<sequence length="365" mass="39259">MDSAPYLQAEDKLDYERILEELLHNEQVRSALRRAPTGPNAEQLHTRAMRDSATVAGTAAVEYSYFVELREQARRTAPVPDWERLGGDDPAQWQEPESPLIAAERAGLVPLVAVLLPILSGFSALLLLLLGYGLRADGQSLGQPLVTAGLVAAVICVAAIAADIIGLLLTAARDASSPPQGRNPELYAELAKAREAWHSALRDRGLLPYLLAQLGTTPRPPRPRPAGVSLVRTRPRLGFTSPGFTSPGPERITNERGEEIEPEEGGETHFTSPGFTSPGPEGITNQRGEEFESDDDESHFSSPGYSSPTFEVVRDPFEHPAHPAVSAPAPPVPPSRTQEANGHGSAGNRFLPNADDADAEEEQQS</sequence>
<feature type="compositionally biased region" description="Basic and acidic residues" evidence="1">
    <location>
        <begin position="312"/>
        <end position="321"/>
    </location>
</feature>
<keyword evidence="4" id="KW-1185">Reference proteome</keyword>
<evidence type="ECO:0000313" key="4">
    <source>
        <dbReference type="Proteomes" id="UP001592528"/>
    </source>
</evidence>
<comment type="caution">
    <text evidence="3">The sequence shown here is derived from an EMBL/GenBank/DDBJ whole genome shotgun (WGS) entry which is preliminary data.</text>
</comment>
<evidence type="ECO:0000313" key="3">
    <source>
        <dbReference type="EMBL" id="MFC1403098.1"/>
    </source>
</evidence>
<dbReference type="Proteomes" id="UP001592528">
    <property type="component" value="Unassembled WGS sequence"/>
</dbReference>
<dbReference type="EMBL" id="JBHEZZ010000009">
    <property type="protein sequence ID" value="MFC1403098.1"/>
    <property type="molecule type" value="Genomic_DNA"/>
</dbReference>
<evidence type="ECO:0000256" key="2">
    <source>
        <dbReference type="SAM" id="Phobius"/>
    </source>
</evidence>
<feature type="transmembrane region" description="Helical" evidence="2">
    <location>
        <begin position="108"/>
        <end position="134"/>
    </location>
</feature>
<gene>
    <name evidence="3" type="ORF">ACEZDJ_17555</name>
</gene>
<evidence type="ECO:0000256" key="1">
    <source>
        <dbReference type="SAM" id="MobiDB-lite"/>
    </source>
</evidence>
<evidence type="ECO:0008006" key="5">
    <source>
        <dbReference type="Google" id="ProtNLM"/>
    </source>
</evidence>
<feature type="compositionally biased region" description="Acidic residues" evidence="1">
    <location>
        <begin position="355"/>
        <end position="365"/>
    </location>
</feature>
<keyword evidence="2" id="KW-0812">Transmembrane</keyword>
<feature type="region of interest" description="Disordered" evidence="1">
    <location>
        <begin position="214"/>
        <end position="365"/>
    </location>
</feature>
<keyword evidence="2" id="KW-0472">Membrane</keyword>
<accession>A0ABV6UNQ3</accession>
<reference evidence="3 4" key="1">
    <citation type="submission" date="2024-09" db="EMBL/GenBank/DDBJ databases">
        <authorList>
            <person name="Lee S.D."/>
        </authorList>
    </citation>
    <scope>NUCLEOTIDE SEQUENCE [LARGE SCALE GENOMIC DNA]</scope>
    <source>
        <strain evidence="3 4">N1-5</strain>
    </source>
</reference>
<feature type="transmembrane region" description="Helical" evidence="2">
    <location>
        <begin position="146"/>
        <end position="172"/>
    </location>
</feature>
<keyword evidence="2" id="KW-1133">Transmembrane helix</keyword>